<evidence type="ECO:0000259" key="1">
    <source>
        <dbReference type="PROSITE" id="PS50011"/>
    </source>
</evidence>
<dbReference type="InterPro" id="IPR051866">
    <property type="entry name" value="Intracell_Sig-Traffick_Protein"/>
</dbReference>
<dbReference type="InParanoid" id="W5MXH2"/>
<keyword evidence="3" id="KW-1185">Reference proteome</keyword>
<dbReference type="STRING" id="7918.ENSLOCP00000013081"/>
<dbReference type="Gene3D" id="1.20.58.80">
    <property type="entry name" value="Phosphotransferase system, lactose/cellobiose-type IIA subunit"/>
    <property type="match status" value="1"/>
</dbReference>
<dbReference type="InterPro" id="IPR007330">
    <property type="entry name" value="MIT_dom"/>
</dbReference>
<dbReference type="OMA" id="TFRSDWW"/>
<dbReference type="CDD" id="cd02677">
    <property type="entry name" value="MIT_SNX15"/>
    <property type="match status" value="1"/>
</dbReference>
<name>W5MXH2_LEPOC</name>
<dbReference type="Ensembl" id="ENSLOCT00000013109.1">
    <property type="protein sequence ID" value="ENSLOCP00000013081.1"/>
    <property type="gene ID" value="ENSLOCG00000010678.1"/>
</dbReference>
<dbReference type="SMART" id="SM00220">
    <property type="entry name" value="S_TKc"/>
    <property type="match status" value="1"/>
</dbReference>
<dbReference type="Gene3D" id="1.10.510.10">
    <property type="entry name" value="Transferase(Phosphotransferase) domain 1"/>
    <property type="match status" value="1"/>
</dbReference>
<dbReference type="EMBL" id="AHAT01003753">
    <property type="status" value="NOT_ANNOTATED_CDS"/>
    <property type="molecule type" value="Genomic_DNA"/>
</dbReference>
<proteinExistence type="predicted"/>
<dbReference type="AlphaFoldDB" id="W5MXH2"/>
<dbReference type="SUPFAM" id="SSF116846">
    <property type="entry name" value="MIT domain"/>
    <property type="match status" value="1"/>
</dbReference>
<reference evidence="3" key="1">
    <citation type="submission" date="2011-12" db="EMBL/GenBank/DDBJ databases">
        <title>The Draft Genome of Lepisosteus oculatus.</title>
        <authorList>
            <consortium name="The Broad Institute Genome Assembly &amp; Analysis Group"/>
            <consortium name="Computational R&amp;D Group"/>
            <consortium name="and Sequencing Platform"/>
            <person name="Di Palma F."/>
            <person name="Alfoldi J."/>
            <person name="Johnson J."/>
            <person name="Berlin A."/>
            <person name="Gnerre S."/>
            <person name="Jaffe D."/>
            <person name="MacCallum I."/>
            <person name="Young S."/>
            <person name="Walker B.J."/>
            <person name="Lander E.S."/>
            <person name="Lindblad-Toh K."/>
        </authorList>
    </citation>
    <scope>NUCLEOTIDE SEQUENCE [LARGE SCALE GENOMIC DNA]</scope>
</reference>
<dbReference type="SUPFAM" id="SSF56112">
    <property type="entry name" value="Protein kinase-like (PK-like)"/>
    <property type="match status" value="1"/>
</dbReference>
<organism evidence="2 3">
    <name type="scientific">Lepisosteus oculatus</name>
    <name type="common">Spotted gar</name>
    <dbReference type="NCBI Taxonomy" id="7918"/>
    <lineage>
        <taxon>Eukaryota</taxon>
        <taxon>Metazoa</taxon>
        <taxon>Chordata</taxon>
        <taxon>Craniata</taxon>
        <taxon>Vertebrata</taxon>
        <taxon>Euteleostomi</taxon>
        <taxon>Actinopterygii</taxon>
        <taxon>Neopterygii</taxon>
        <taxon>Holostei</taxon>
        <taxon>Semionotiformes</taxon>
        <taxon>Lepisosteidae</taxon>
        <taxon>Lepisosteus</taxon>
    </lineage>
</organism>
<dbReference type="SMART" id="SM00745">
    <property type="entry name" value="MIT"/>
    <property type="match status" value="1"/>
</dbReference>
<dbReference type="PROSITE" id="PS50011">
    <property type="entry name" value="PROTEIN_KINASE_DOM"/>
    <property type="match status" value="1"/>
</dbReference>
<reference evidence="2" key="3">
    <citation type="submission" date="2025-09" db="UniProtKB">
        <authorList>
            <consortium name="Ensembl"/>
        </authorList>
    </citation>
    <scope>IDENTIFICATION</scope>
</reference>
<dbReference type="GO" id="GO:0004672">
    <property type="term" value="F:protein kinase activity"/>
    <property type="evidence" value="ECO:0007669"/>
    <property type="project" value="InterPro"/>
</dbReference>
<dbReference type="HOGENOM" id="CLU_014272_0_0_1"/>
<reference evidence="2" key="2">
    <citation type="submission" date="2025-08" db="UniProtKB">
        <authorList>
            <consortium name="Ensembl"/>
        </authorList>
    </citation>
    <scope>IDENTIFICATION</scope>
</reference>
<dbReference type="InterPro" id="IPR000719">
    <property type="entry name" value="Prot_kinase_dom"/>
</dbReference>
<dbReference type="InterPro" id="IPR011009">
    <property type="entry name" value="Kinase-like_dom_sf"/>
</dbReference>
<dbReference type="Pfam" id="PF00069">
    <property type="entry name" value="Pkinase"/>
    <property type="match status" value="1"/>
</dbReference>
<dbReference type="Pfam" id="PF04212">
    <property type="entry name" value="MIT"/>
    <property type="match status" value="1"/>
</dbReference>
<dbReference type="Bgee" id="ENSLOCG00000010678">
    <property type="expression patterns" value="Expressed in pharyngeal gill and 13 other cell types or tissues"/>
</dbReference>
<dbReference type="InterPro" id="IPR036181">
    <property type="entry name" value="MIT_dom_sf"/>
</dbReference>
<dbReference type="Proteomes" id="UP000018468">
    <property type="component" value="Linkage group LG7"/>
</dbReference>
<feature type="domain" description="Protein kinase" evidence="1">
    <location>
        <begin position="510"/>
        <end position="806"/>
    </location>
</feature>
<dbReference type="PANTHER" id="PTHR15508:SF4">
    <property type="entry name" value="RIBOSOMAL PROTEIN S6 KINASE-LIKE 1"/>
    <property type="match status" value="1"/>
</dbReference>
<evidence type="ECO:0000313" key="3">
    <source>
        <dbReference type="Proteomes" id="UP000018468"/>
    </source>
</evidence>
<evidence type="ECO:0000313" key="2">
    <source>
        <dbReference type="Ensembl" id="ENSLOCP00000013081.1"/>
    </source>
</evidence>
<dbReference type="GO" id="GO:0005524">
    <property type="term" value="F:ATP binding"/>
    <property type="evidence" value="ECO:0007669"/>
    <property type="project" value="InterPro"/>
</dbReference>
<dbReference type="FunCoup" id="W5MXH2">
    <property type="interactions" value="403"/>
</dbReference>
<dbReference type="GeneTree" id="ENSGT00940000159815"/>
<dbReference type="PANTHER" id="PTHR15508">
    <property type="entry name" value="RIBOSOMAL PROTEIN S6 KINASE"/>
    <property type="match status" value="1"/>
</dbReference>
<protein>
    <submittedName>
        <fullName evidence="2">Ribosomal protein S6 kinase like 1</fullName>
    </submittedName>
</protein>
<sequence>MQTGLGETQHTDPRALVFLQARVCLEHIRSQTKPTMAKRDYLVDAAKQIRLALDREVSEDYEAAFNYYKNGVDLLLKGVQVDPNKERREAVKRKTTQYLKRAEEIFISHLQGSLGSVSSKSEGYSSLRFRPVRVLSSPVEDLKMCKVIGVIDKVLTVQNSITKETFVVKSLPKSSWDGHEQQTIIPQGVPFMVQLLRYYVSEDAVFLHLEHVQGGRLFSKLHKRRKDSVKEHPECCSPTHRKIKLKNSYTSPTLSLDYDERSRCTTKTAFFTEDSSHPDSSDTESPASWAEARHHLETFNTHSYSEDTGCLLTFRKDQVCRCADPQRSDSWGCSGCNSGEMEPQSPCPPHCESQETSALLPDCPCQYTRESPNSASDVSPKTMINADSAAEASVTWCAAAARSKDCKNIVPGGKGDTGVPQANEYSVEGSDCKTESRVKETVSQGISLQSKDIEAVPTNLQFTSYDQSQDDGTRKECCCAPATGGACKQCGRKKSDGIPSLELFPVQSRGVMQPGLQTGGSSEVSKGMEVSQSFRSACSSACPLKVVAGLTSGNALKRMTGLAQSPNAADQCDLLTALKPESCGTWDRNEEAGLSNSGDSKAVSQCFSSRKDCQGLVPSSDVHIEVDGWCLLPKVPSRQATNKPRQACWGLPEDKVRLWVAQIVLAVESLHQQGILCRDLNPRNILLDSTGKVRLTYFGQWSEVQPQMSTKAVEYMYCAPEVGGVSEVTEACDWWSLGALLYELLTGMPLRQFHPSGVLPHTQLIIPDHISMAAASLLTELLQFDAGYRLGSGGGGVSDIKCHPFFGTVPWHKLSS</sequence>
<accession>W5MXH2</accession>
<dbReference type="eggNOG" id="KOG0603">
    <property type="taxonomic scope" value="Eukaryota"/>
</dbReference>